<keyword evidence="2" id="KW-0472">Membrane</keyword>
<keyword evidence="2" id="KW-0812">Transmembrane</keyword>
<evidence type="ECO:0000313" key="3">
    <source>
        <dbReference type="EMBL" id="GJN87947.1"/>
    </source>
</evidence>
<keyword evidence="2" id="KW-1133">Transmembrane helix</keyword>
<accession>A0AAV5GF21</accession>
<feature type="compositionally biased region" description="Basic and acidic residues" evidence="1">
    <location>
        <begin position="262"/>
        <end position="274"/>
    </location>
</feature>
<name>A0AAV5GF21_9BASI</name>
<feature type="transmembrane region" description="Helical" evidence="2">
    <location>
        <begin position="24"/>
        <end position="48"/>
    </location>
</feature>
<keyword evidence="4" id="KW-1185">Reference proteome</keyword>
<gene>
    <name evidence="3" type="ORF">Rhopal_000902-T1</name>
</gene>
<sequence>MADGEPGFFGSSTRSKRLRANTSALLFTVYTVVLTGCAGATSGVFGSLARSSTAEGNDEVIWSSPVSFSTGTAVVHAVLLVASISLTIVLFLYRNTDRKKLAIALLAFGILILIGVVVFGVGWAMIYLNETLVQRIEEAWYVLLAIGLEILQEAYLFCMQCDVRRDLRGHIHATKMMEVAALILAIWLLAAVAIYRKAPPDPKPGSDSHDDEKHLLNGSTSHSLGRRSNKNRHNSRYSKSGGSRRDKYDDAYSMSKKSSRRSRADYHAEYDDRA</sequence>
<dbReference type="Proteomes" id="UP001342314">
    <property type="component" value="Unassembled WGS sequence"/>
</dbReference>
<dbReference type="EMBL" id="BQKY01000002">
    <property type="protein sequence ID" value="GJN87947.1"/>
    <property type="molecule type" value="Genomic_DNA"/>
</dbReference>
<feature type="transmembrane region" description="Helical" evidence="2">
    <location>
        <begin position="179"/>
        <end position="196"/>
    </location>
</feature>
<feature type="region of interest" description="Disordered" evidence="1">
    <location>
        <begin position="200"/>
        <end position="274"/>
    </location>
</feature>
<evidence type="ECO:0000313" key="4">
    <source>
        <dbReference type="Proteomes" id="UP001342314"/>
    </source>
</evidence>
<feature type="compositionally biased region" description="Basic and acidic residues" evidence="1">
    <location>
        <begin position="200"/>
        <end position="215"/>
    </location>
</feature>
<proteinExistence type="predicted"/>
<feature type="transmembrane region" description="Helical" evidence="2">
    <location>
        <begin position="105"/>
        <end position="127"/>
    </location>
</feature>
<evidence type="ECO:0000256" key="1">
    <source>
        <dbReference type="SAM" id="MobiDB-lite"/>
    </source>
</evidence>
<dbReference type="AlphaFoldDB" id="A0AAV5GF21"/>
<reference evidence="3 4" key="1">
    <citation type="submission" date="2021-12" db="EMBL/GenBank/DDBJ databases">
        <title>High titer production of polyol ester of fatty acids by Rhodotorula paludigena BS15 towards product separation-free biomass refinery.</title>
        <authorList>
            <person name="Mano J."/>
            <person name="Ono H."/>
            <person name="Tanaka T."/>
            <person name="Naito K."/>
            <person name="Sushida H."/>
            <person name="Ike M."/>
            <person name="Tokuyasu K."/>
            <person name="Kitaoka M."/>
        </authorList>
    </citation>
    <scope>NUCLEOTIDE SEQUENCE [LARGE SCALE GENOMIC DNA]</scope>
    <source>
        <strain evidence="3 4">BS15</strain>
    </source>
</reference>
<protein>
    <recommendedName>
        <fullName evidence="5">Chitin synthase export chaperone</fullName>
    </recommendedName>
</protein>
<organism evidence="3 4">
    <name type="scientific">Rhodotorula paludigena</name>
    <dbReference type="NCBI Taxonomy" id="86838"/>
    <lineage>
        <taxon>Eukaryota</taxon>
        <taxon>Fungi</taxon>
        <taxon>Dikarya</taxon>
        <taxon>Basidiomycota</taxon>
        <taxon>Pucciniomycotina</taxon>
        <taxon>Microbotryomycetes</taxon>
        <taxon>Sporidiobolales</taxon>
        <taxon>Sporidiobolaceae</taxon>
        <taxon>Rhodotorula</taxon>
    </lineage>
</organism>
<feature type="transmembrane region" description="Helical" evidence="2">
    <location>
        <begin position="68"/>
        <end position="93"/>
    </location>
</feature>
<evidence type="ECO:0008006" key="5">
    <source>
        <dbReference type="Google" id="ProtNLM"/>
    </source>
</evidence>
<comment type="caution">
    <text evidence="3">The sequence shown here is derived from an EMBL/GenBank/DDBJ whole genome shotgun (WGS) entry which is preliminary data.</text>
</comment>
<feature type="transmembrane region" description="Helical" evidence="2">
    <location>
        <begin position="139"/>
        <end position="158"/>
    </location>
</feature>
<evidence type="ECO:0000256" key="2">
    <source>
        <dbReference type="SAM" id="Phobius"/>
    </source>
</evidence>
<feature type="compositionally biased region" description="Basic residues" evidence="1">
    <location>
        <begin position="224"/>
        <end position="236"/>
    </location>
</feature>